<evidence type="ECO:0000256" key="7">
    <source>
        <dbReference type="ARBA" id="ARBA00023136"/>
    </source>
</evidence>
<dbReference type="FunFam" id="2.60.40.60:FF:000002">
    <property type="entry name" value="Protocadherin alpha 2"/>
    <property type="match status" value="1"/>
</dbReference>
<keyword evidence="12" id="KW-0732">Signal</keyword>
<comment type="subcellular location">
    <subcellularLocation>
        <location evidence="1">Membrane</location>
        <topology evidence="1">Single-pass membrane protein</topology>
    </subcellularLocation>
</comment>
<keyword evidence="2 11" id="KW-0812">Transmembrane</keyword>
<feature type="signal peptide" evidence="12">
    <location>
        <begin position="1"/>
        <end position="30"/>
    </location>
</feature>
<accession>A0AA85K3N5</accession>
<feature type="domain" description="Cadherin" evidence="13">
    <location>
        <begin position="448"/>
        <end position="599"/>
    </location>
</feature>
<evidence type="ECO:0000256" key="2">
    <source>
        <dbReference type="ARBA" id="ARBA00022692"/>
    </source>
</evidence>
<evidence type="ECO:0000256" key="3">
    <source>
        <dbReference type="ARBA" id="ARBA00022737"/>
    </source>
</evidence>
<feature type="transmembrane region" description="Helical" evidence="11">
    <location>
        <begin position="1035"/>
        <end position="1058"/>
    </location>
</feature>
<evidence type="ECO:0000256" key="12">
    <source>
        <dbReference type="SAM" id="SignalP"/>
    </source>
</evidence>
<dbReference type="PROSITE" id="PS50268">
    <property type="entry name" value="CADHERIN_2"/>
    <property type="match status" value="7"/>
</dbReference>
<evidence type="ECO:0000256" key="11">
    <source>
        <dbReference type="SAM" id="Phobius"/>
    </source>
</evidence>
<keyword evidence="8" id="KW-0325">Glycoprotein</keyword>
<dbReference type="FunFam" id="2.60.40.60:FF:000092">
    <property type="entry name" value="Protocadherin 8"/>
    <property type="match status" value="1"/>
</dbReference>
<feature type="region of interest" description="Disordered" evidence="10">
    <location>
        <begin position="1198"/>
        <end position="1223"/>
    </location>
</feature>
<dbReference type="PANTHER" id="PTHR24026">
    <property type="entry name" value="FAT ATYPICAL CADHERIN-RELATED"/>
    <property type="match status" value="1"/>
</dbReference>
<dbReference type="PRINTS" id="PR00205">
    <property type="entry name" value="CADHERIN"/>
</dbReference>
<evidence type="ECO:0000256" key="9">
    <source>
        <dbReference type="PROSITE-ProRule" id="PRU00043"/>
    </source>
</evidence>
<evidence type="ECO:0000256" key="10">
    <source>
        <dbReference type="SAM" id="MobiDB-lite"/>
    </source>
</evidence>
<feature type="domain" description="Cadherin" evidence="13">
    <location>
        <begin position="600"/>
        <end position="724"/>
    </location>
</feature>
<evidence type="ECO:0000256" key="4">
    <source>
        <dbReference type="ARBA" id="ARBA00022837"/>
    </source>
</evidence>
<keyword evidence="6 11" id="KW-1133">Transmembrane helix</keyword>
<protein>
    <recommendedName>
        <fullName evidence="13">Cadherin domain-containing protein</fullName>
    </recommendedName>
</protein>
<keyword evidence="7 11" id="KW-0472">Membrane</keyword>
<dbReference type="GO" id="GO:0007156">
    <property type="term" value="P:homophilic cell adhesion via plasma membrane adhesion molecules"/>
    <property type="evidence" value="ECO:0007669"/>
    <property type="project" value="InterPro"/>
</dbReference>
<dbReference type="Proteomes" id="UP000050795">
    <property type="component" value="Unassembled WGS sequence"/>
</dbReference>
<dbReference type="SMART" id="SM00112">
    <property type="entry name" value="CA"/>
    <property type="match status" value="6"/>
</dbReference>
<feature type="domain" description="Cadherin" evidence="13">
    <location>
        <begin position="724"/>
        <end position="865"/>
    </location>
</feature>
<evidence type="ECO:0000313" key="14">
    <source>
        <dbReference type="Proteomes" id="UP000050795"/>
    </source>
</evidence>
<keyword evidence="14" id="KW-1185">Reference proteome</keyword>
<evidence type="ECO:0000256" key="6">
    <source>
        <dbReference type="ARBA" id="ARBA00022989"/>
    </source>
</evidence>
<evidence type="ECO:0000259" key="13">
    <source>
        <dbReference type="PROSITE" id="PS50268"/>
    </source>
</evidence>
<dbReference type="InterPro" id="IPR015919">
    <property type="entry name" value="Cadherin-like_sf"/>
</dbReference>
<sequence length="1366" mass="154499">MRFDWWMISTDFSVSLLLILLLLLLHFTSSHQMPTIIYNLADETPAGSLIGNVAENLSPDYALKYTFLLISSTKFQYLSDFFRISPNGDLITLRHIDRDNTNEVCGPLDCCSLPICQTEANVILTKQQWGKREKFDASKTKESTKGDGTDEEALEQHRAGNLNESSEQRMIRLFIRINDANDNPPTFISTNVINQDTGNSVNQLTNRPFIIYIREGDTSGFESLPVASDADSDVNGIVMYKLVEQTSEGVPVQTPRLNISMTYSDFTQKSNGNSVSSRHLNPKLTLLRPLDYENVDDREIYATFYAIDGGDPPLTGSLSIIVRLLDINDNSPTFPEYTEAERLISLPENTTLNYKPFIIVNASDADSGDNGRIVYSFSPLASNLVTSKFNIDSRSAAITIREPLDYEIYSERQFVLPIVAKDLGSPQHSSTTTIFVQIRDINDNVPTLVVQENITIPEGQVFTKPVLRFYVRDEDEVSHGNVICKPVPLEANHLADKELVAGQDFLRLHPVSDTVFFVFTKGVFDYERTPRAALLIECLDSADDVVKGRNEQQHRQLNIIPHEQRQRQQQQQHEQLPPKSHLIRITVAISDQNDNMPIFTQTKYYVKIPEHFHENSLVTEVKADDLDSGEYGELIYQLGDVSTKPNSLKDASNIKNIMNTLHDKQPFQIDQSTGVIKVLHNDLLDREQTEFLYLPIIAKDKGGLTATAQLIVELIDINDNPPKLVSSTDIKVEENQKINTIIDSIHIIDLDKGKHSRIHLMLTHDGDDDNGDDVDGNKLINKEITKYVKMIPDSRFNYSMSTLNELISDGDIKALLISRMPFDRETTASVFYEIVCYDEGQPIRYSVTHTITIHVTDQNDNTPVCTYPIYNSLLGYHHQPNQPHPNQQPVIHINTPLHTLVTQIRGYDPDQGLNGTITYHLDKSTNGSQYFYVNQTTGELFTNWSPNFSFRQTKTKTSPKRIDEPVVGVYQIRVLLRDMGTPSLSKETQFYVKINPFNPSLSKWSTVEALDAAHQTIGSVPMNSKLQKIWFNNRFILILLIIFIIILMITIFGIVFWARSHRKQKLCRSVKTIISDRNVCSPVIMPTERAPASVTLRNGAQRHNETLPILTYDGVADKSPIISHQPSHLLSAYTESEQKFDGNDNNNISSNNITKTLVNTSNIETLNQFSSLWPDTSSVNQYTERNVGRIDRHSTYSHFSLSSDHNNNNNNNSSNGGNKNNYNIHQQTGTLNHLHTNPVFSFPLAYNTYHSSTMNDGGGHRLSVGQKFINSSTYSSTNPYYSASNNTGHNTLNSIGYNSDIVGYNNNTGNTMRERNTVGYLNSPQQKQQVHQSGANSEHYYPHLPIIPDRDFHDQNQNQNETVKFW</sequence>
<evidence type="ECO:0000256" key="8">
    <source>
        <dbReference type="ARBA" id="ARBA00023180"/>
    </source>
</evidence>
<feature type="chain" id="PRO_5041744898" description="Cadherin domain-containing protein" evidence="12">
    <location>
        <begin position="31"/>
        <end position="1366"/>
    </location>
</feature>
<organism evidence="14 15">
    <name type="scientific">Trichobilharzia regenti</name>
    <name type="common">Nasal bird schistosome</name>
    <dbReference type="NCBI Taxonomy" id="157069"/>
    <lineage>
        <taxon>Eukaryota</taxon>
        <taxon>Metazoa</taxon>
        <taxon>Spiralia</taxon>
        <taxon>Lophotrochozoa</taxon>
        <taxon>Platyhelminthes</taxon>
        <taxon>Trematoda</taxon>
        <taxon>Digenea</taxon>
        <taxon>Strigeidida</taxon>
        <taxon>Schistosomatoidea</taxon>
        <taxon>Schistosomatidae</taxon>
        <taxon>Trichobilharzia</taxon>
    </lineage>
</organism>
<feature type="domain" description="Cadherin" evidence="13">
    <location>
        <begin position="32"/>
        <end position="187"/>
    </location>
</feature>
<dbReference type="WBParaSite" id="TREG1_75610.1">
    <property type="protein sequence ID" value="TREG1_75610.1"/>
    <property type="gene ID" value="TREG1_75610"/>
</dbReference>
<keyword evidence="5" id="KW-0130">Cell adhesion</keyword>
<reference evidence="15" key="2">
    <citation type="submission" date="2023-11" db="UniProtKB">
        <authorList>
            <consortium name="WormBaseParasite"/>
        </authorList>
    </citation>
    <scope>IDENTIFICATION</scope>
</reference>
<dbReference type="CDD" id="cd11304">
    <property type="entry name" value="Cadherin_repeat"/>
    <property type="match status" value="5"/>
</dbReference>
<feature type="compositionally biased region" description="Low complexity" evidence="10">
    <location>
        <begin position="1206"/>
        <end position="1223"/>
    </location>
</feature>
<dbReference type="PANTHER" id="PTHR24026:SF136">
    <property type="entry name" value="PROTOCADHERIN-23"/>
    <property type="match status" value="1"/>
</dbReference>
<evidence type="ECO:0000256" key="5">
    <source>
        <dbReference type="ARBA" id="ARBA00022889"/>
    </source>
</evidence>
<feature type="domain" description="Cadherin" evidence="13">
    <location>
        <begin position="894"/>
        <end position="1004"/>
    </location>
</feature>
<feature type="region of interest" description="Disordered" evidence="10">
    <location>
        <begin position="134"/>
        <end position="162"/>
    </location>
</feature>
<evidence type="ECO:0000313" key="15">
    <source>
        <dbReference type="WBParaSite" id="TREG1_75610.1"/>
    </source>
</evidence>
<dbReference type="GO" id="GO:0005509">
    <property type="term" value="F:calcium ion binding"/>
    <property type="evidence" value="ECO:0007669"/>
    <property type="project" value="UniProtKB-UniRule"/>
</dbReference>
<dbReference type="GO" id="GO:0005886">
    <property type="term" value="C:plasma membrane"/>
    <property type="evidence" value="ECO:0007669"/>
    <property type="project" value="InterPro"/>
</dbReference>
<feature type="domain" description="Cadherin" evidence="13">
    <location>
        <begin position="338"/>
        <end position="448"/>
    </location>
</feature>
<feature type="compositionally biased region" description="Basic and acidic residues" evidence="10">
    <location>
        <begin position="134"/>
        <end position="158"/>
    </location>
</feature>
<dbReference type="SUPFAM" id="SSF49313">
    <property type="entry name" value="Cadherin-like"/>
    <property type="match status" value="5"/>
</dbReference>
<dbReference type="PROSITE" id="PS00232">
    <property type="entry name" value="CADHERIN_1"/>
    <property type="match status" value="4"/>
</dbReference>
<feature type="domain" description="Cadherin" evidence="13">
    <location>
        <begin position="205"/>
        <end position="334"/>
    </location>
</feature>
<dbReference type="Gene3D" id="2.60.40.60">
    <property type="entry name" value="Cadherins"/>
    <property type="match status" value="7"/>
</dbReference>
<proteinExistence type="predicted"/>
<evidence type="ECO:0000256" key="1">
    <source>
        <dbReference type="ARBA" id="ARBA00004167"/>
    </source>
</evidence>
<dbReference type="Pfam" id="PF00028">
    <property type="entry name" value="Cadherin"/>
    <property type="match status" value="3"/>
</dbReference>
<keyword evidence="4 9" id="KW-0106">Calcium</keyword>
<reference evidence="14" key="1">
    <citation type="submission" date="2022-06" db="EMBL/GenBank/DDBJ databases">
        <authorList>
            <person name="Berger JAMES D."/>
            <person name="Berger JAMES D."/>
        </authorList>
    </citation>
    <scope>NUCLEOTIDE SEQUENCE [LARGE SCALE GENOMIC DNA]</scope>
</reference>
<keyword evidence="3" id="KW-0677">Repeat</keyword>
<dbReference type="InterPro" id="IPR002126">
    <property type="entry name" value="Cadherin-like_dom"/>
</dbReference>
<dbReference type="InterPro" id="IPR020894">
    <property type="entry name" value="Cadherin_CS"/>
</dbReference>
<name>A0AA85K3N5_TRIRE</name>